<proteinExistence type="predicted"/>
<dbReference type="PIRSF" id="PIRSF021700">
    <property type="entry name" value="3_dmu_93_MTrfase"/>
    <property type="match status" value="1"/>
</dbReference>
<dbReference type="PANTHER" id="PTHR33990:SF4">
    <property type="entry name" value="PHNB-LIKE DOMAIN-CONTAINING PROTEIN"/>
    <property type="match status" value="1"/>
</dbReference>
<accession>A0A7J5A7N3</accession>
<dbReference type="Pfam" id="PF06983">
    <property type="entry name" value="3-dmu-9_3-mt"/>
    <property type="match status" value="1"/>
</dbReference>
<organism evidence="2 3">
    <name type="scientific">Tenacibaculum aiptasiae</name>
    <dbReference type="NCBI Taxonomy" id="426481"/>
    <lineage>
        <taxon>Bacteria</taxon>
        <taxon>Pseudomonadati</taxon>
        <taxon>Bacteroidota</taxon>
        <taxon>Flavobacteriia</taxon>
        <taxon>Flavobacteriales</taxon>
        <taxon>Flavobacteriaceae</taxon>
        <taxon>Tenacibaculum</taxon>
    </lineage>
</organism>
<dbReference type="Gene3D" id="3.30.720.110">
    <property type="match status" value="1"/>
</dbReference>
<dbReference type="EMBL" id="WAAU01000034">
    <property type="protein sequence ID" value="KAB1153508.1"/>
    <property type="molecule type" value="Genomic_DNA"/>
</dbReference>
<dbReference type="SUPFAM" id="SSF54593">
    <property type="entry name" value="Glyoxalase/Bleomycin resistance protein/Dihydroxybiphenyl dioxygenase"/>
    <property type="match status" value="1"/>
</dbReference>
<protein>
    <submittedName>
        <fullName evidence="2">VOC family protein</fullName>
    </submittedName>
</protein>
<sequence>MLALLNQNKSNAENGIASFLTFQDGNAEEAMNFYVDLFENSKIVDIQHNQKNEPGAGKVKIGRFILNGSLFMCSDSYIKHDWTFTPGVSLFVDLKSEESIASTFEKLSEGGKVMMPLDNYGFSKKFAFVEDRFGVSWQLNLAE</sequence>
<evidence type="ECO:0000259" key="1">
    <source>
        <dbReference type="Pfam" id="PF06983"/>
    </source>
</evidence>
<dbReference type="Proteomes" id="UP000467305">
    <property type="component" value="Unassembled WGS sequence"/>
</dbReference>
<evidence type="ECO:0000313" key="3">
    <source>
        <dbReference type="Proteomes" id="UP000467305"/>
    </source>
</evidence>
<dbReference type="AlphaFoldDB" id="A0A7J5A7N3"/>
<dbReference type="OrthoDB" id="9795306at2"/>
<dbReference type="PANTHER" id="PTHR33990">
    <property type="entry name" value="PROTEIN YJDN-RELATED"/>
    <property type="match status" value="1"/>
</dbReference>
<dbReference type="InterPro" id="IPR029068">
    <property type="entry name" value="Glyas_Bleomycin-R_OHBP_Dase"/>
</dbReference>
<dbReference type="Gene3D" id="3.30.720.100">
    <property type="match status" value="1"/>
</dbReference>
<reference evidence="2 3" key="1">
    <citation type="submission" date="2019-09" db="EMBL/GenBank/DDBJ databases">
        <authorList>
            <person name="Cao W.R."/>
        </authorList>
    </citation>
    <scope>NUCLEOTIDE SEQUENCE [LARGE SCALE GENOMIC DNA]</scope>
    <source>
        <strain evidence="3">a4</strain>
    </source>
</reference>
<dbReference type="InterPro" id="IPR028973">
    <property type="entry name" value="PhnB-like"/>
</dbReference>
<dbReference type="InterPro" id="IPR009725">
    <property type="entry name" value="3_dmu_93_MTrfase"/>
</dbReference>
<dbReference type="CDD" id="cd06588">
    <property type="entry name" value="PhnB_like"/>
    <property type="match status" value="1"/>
</dbReference>
<name>A0A7J5A7N3_9FLAO</name>
<gene>
    <name evidence="2" type="ORF">F7018_16715</name>
</gene>
<feature type="domain" description="PhnB-like" evidence="1">
    <location>
        <begin position="16"/>
        <end position="139"/>
    </location>
</feature>
<evidence type="ECO:0000313" key="2">
    <source>
        <dbReference type="EMBL" id="KAB1153508.1"/>
    </source>
</evidence>
<comment type="caution">
    <text evidence="2">The sequence shown here is derived from an EMBL/GenBank/DDBJ whole genome shotgun (WGS) entry which is preliminary data.</text>
</comment>
<keyword evidence="3" id="KW-1185">Reference proteome</keyword>